<keyword evidence="8 13" id="KW-0676">Redox-active center</keyword>
<protein>
    <recommendedName>
        <fullName evidence="14">Glutathione reductase</fullName>
        <shortName evidence="14">GRase</shortName>
        <ecNumber evidence="14">1.8.1.7</ecNumber>
    </recommendedName>
</protein>
<gene>
    <name evidence="17" type="ORF">Bathy01g05260</name>
</gene>
<evidence type="ECO:0000259" key="15">
    <source>
        <dbReference type="Pfam" id="PF02852"/>
    </source>
</evidence>
<proteinExistence type="inferred from homology"/>
<dbReference type="AlphaFoldDB" id="K8EYF2"/>
<feature type="disulfide bond" description="Redox-active" evidence="12">
    <location>
        <begin position="103"/>
        <end position="108"/>
    </location>
</feature>
<evidence type="ECO:0000256" key="13">
    <source>
        <dbReference type="RuleBase" id="RU003691"/>
    </source>
</evidence>
<dbReference type="GO" id="GO:0005829">
    <property type="term" value="C:cytosol"/>
    <property type="evidence" value="ECO:0007669"/>
    <property type="project" value="TreeGrafter"/>
</dbReference>
<dbReference type="PRINTS" id="PR00411">
    <property type="entry name" value="PNDRDTASEI"/>
</dbReference>
<dbReference type="STRING" id="41875.K8EYF2"/>
<dbReference type="InterPro" id="IPR023753">
    <property type="entry name" value="FAD/NAD-binding_dom"/>
</dbReference>
<feature type="domain" description="Pyridine nucleotide-disulphide oxidoreductase dimerisation" evidence="15">
    <location>
        <begin position="406"/>
        <end position="514"/>
    </location>
</feature>
<comment type="cofactor">
    <cofactor evidence="11">
        <name>FAD</name>
        <dbReference type="ChEBI" id="CHEBI:57692"/>
    </cofactor>
    <text evidence="11">Binds 1 FAD per subunit.</text>
</comment>
<feature type="binding site" evidence="11">
    <location>
        <position position="328"/>
    </location>
    <ligand>
        <name>NAD(+)</name>
        <dbReference type="ChEBI" id="CHEBI:57540"/>
    </ligand>
</feature>
<evidence type="ECO:0000256" key="10">
    <source>
        <dbReference type="PIRSR" id="PIRSR000350-2"/>
    </source>
</evidence>
<keyword evidence="18" id="KW-1185">Reference proteome</keyword>
<sequence length="528" mass="56222">MGMQALPLIRTTTFFCGSLKNSGKSLVRRAIKSSSTRRNTTTTTTTATMEKHDFDYDIFVIGGGSGGVRASRMSSTAGAKVGLVELPFNPVSSDTQGGLGGTCVIRGCVPKKLFVFGSGFKAEFEDAAGFGWDVDPNPKLNWSKLLEAKTKEITRLNGIYGRLLDGSGVTAYEGGGKLLDKHTVEITKADNTKEKVTAQNILIATGGRAVRPDIPGKELGIDSDDALSLEKLPKKVAIVGSGYIAVEFAGIYQGLGCEVDLIFRQPLPLKGFDTEIRENVMNTLKSRGINVHESTTPESLKEDGKGGIDFALSGGKTINTEVVMFATGRAPNTTRPDIGLKNAGVELDSADAIKVDKYSRTNIPNIYAVGDVTNRINLTPVALMEGMAFVETVVRGNDKEPDYENVPCAVFSQPPVACVGLTEEQAIAEGRTCDIYTSSFTPMKLTLAGRTEKAFMKLVVDTKDDKVIGCHMVGPDSAEIMQGMGVALKCGATKAQFDSCVGIHPSSAEEFVTMRTKTRTVGPNAGAA</sequence>
<keyword evidence="7" id="KW-1015">Disulfide bond</keyword>
<dbReference type="RefSeq" id="XP_007515414.1">
    <property type="nucleotide sequence ID" value="XM_007515352.1"/>
</dbReference>
<dbReference type="Pfam" id="PF02852">
    <property type="entry name" value="Pyr_redox_dim"/>
    <property type="match status" value="1"/>
</dbReference>
<keyword evidence="5 14" id="KW-0521">NADP</keyword>
<feature type="binding site" evidence="11">
    <location>
        <position position="176"/>
    </location>
    <ligand>
        <name>FAD</name>
        <dbReference type="ChEBI" id="CHEBI:57692"/>
    </ligand>
</feature>
<dbReference type="NCBIfam" id="TIGR01424">
    <property type="entry name" value="gluta_reduc_2"/>
    <property type="match status" value="1"/>
</dbReference>
<dbReference type="PRINTS" id="PR00368">
    <property type="entry name" value="FADPNR"/>
</dbReference>
<evidence type="ECO:0000256" key="8">
    <source>
        <dbReference type="ARBA" id="ARBA00023284"/>
    </source>
</evidence>
<dbReference type="FunFam" id="3.50.50.60:FF:000051">
    <property type="entry name" value="Glutathione reductase"/>
    <property type="match status" value="1"/>
</dbReference>
<dbReference type="Pfam" id="PF07992">
    <property type="entry name" value="Pyr_redox_2"/>
    <property type="match status" value="1"/>
</dbReference>
<comment type="similarity">
    <text evidence="1 13">Belongs to the class-I pyridine nucleotide-disulfide oxidoreductase family.</text>
</comment>
<dbReference type="GO" id="GO:0004362">
    <property type="term" value="F:glutathione-disulfide reductase (NADPH) activity"/>
    <property type="evidence" value="ECO:0007669"/>
    <property type="project" value="UniProtKB-EC"/>
</dbReference>
<keyword evidence="6 13" id="KW-0560">Oxidoreductase</keyword>
<comment type="catalytic activity">
    <reaction evidence="9 14">
        <text>2 glutathione + NADP(+) = glutathione disulfide + NADPH + H(+)</text>
        <dbReference type="Rhea" id="RHEA:11740"/>
        <dbReference type="ChEBI" id="CHEBI:15378"/>
        <dbReference type="ChEBI" id="CHEBI:57783"/>
        <dbReference type="ChEBI" id="CHEBI:57925"/>
        <dbReference type="ChEBI" id="CHEBI:58297"/>
        <dbReference type="ChEBI" id="CHEBI:58349"/>
        <dbReference type="EC" id="1.8.1.7"/>
    </reaction>
</comment>
<organism evidence="17 18">
    <name type="scientific">Bathycoccus prasinos</name>
    <dbReference type="NCBI Taxonomy" id="41875"/>
    <lineage>
        <taxon>Eukaryota</taxon>
        <taxon>Viridiplantae</taxon>
        <taxon>Chlorophyta</taxon>
        <taxon>Mamiellophyceae</taxon>
        <taxon>Mamiellales</taxon>
        <taxon>Bathycoccaceae</taxon>
        <taxon>Bathycoccus</taxon>
    </lineage>
</organism>
<dbReference type="GO" id="GO:0034599">
    <property type="term" value="P:cellular response to oxidative stress"/>
    <property type="evidence" value="ECO:0007669"/>
    <property type="project" value="TreeGrafter"/>
</dbReference>
<dbReference type="NCBIfam" id="NF004776">
    <property type="entry name" value="PRK06116.1"/>
    <property type="match status" value="1"/>
</dbReference>
<dbReference type="Gene3D" id="3.30.390.30">
    <property type="match status" value="1"/>
</dbReference>
<dbReference type="PANTHER" id="PTHR42737:SF2">
    <property type="entry name" value="GLUTATHIONE REDUCTASE"/>
    <property type="match status" value="1"/>
</dbReference>
<dbReference type="GO" id="GO:0006749">
    <property type="term" value="P:glutathione metabolic process"/>
    <property type="evidence" value="ECO:0007669"/>
    <property type="project" value="InterPro"/>
</dbReference>
<feature type="domain" description="FAD/NAD(P)-binding" evidence="16">
    <location>
        <begin position="56"/>
        <end position="386"/>
    </location>
</feature>
<dbReference type="EMBL" id="FO082278">
    <property type="protein sequence ID" value="CCO14293.1"/>
    <property type="molecule type" value="Genomic_DNA"/>
</dbReference>
<name>K8EYF2_9CHLO</name>
<dbReference type="PANTHER" id="PTHR42737">
    <property type="entry name" value="GLUTATHIONE REDUCTASE"/>
    <property type="match status" value="1"/>
</dbReference>
<dbReference type="PIRSF" id="PIRSF000350">
    <property type="entry name" value="Mercury_reductase_MerA"/>
    <property type="match status" value="1"/>
</dbReference>
<keyword evidence="3 13" id="KW-0285">Flavoprotein</keyword>
<evidence type="ECO:0000259" key="16">
    <source>
        <dbReference type="Pfam" id="PF07992"/>
    </source>
</evidence>
<feature type="binding site" evidence="11">
    <location>
        <position position="112"/>
    </location>
    <ligand>
        <name>FAD</name>
        <dbReference type="ChEBI" id="CHEBI:57692"/>
    </ligand>
</feature>
<evidence type="ECO:0000256" key="11">
    <source>
        <dbReference type="PIRSR" id="PIRSR000350-3"/>
    </source>
</evidence>
<evidence type="ECO:0000313" key="18">
    <source>
        <dbReference type="Proteomes" id="UP000198341"/>
    </source>
</evidence>
<dbReference type="InterPro" id="IPR004099">
    <property type="entry name" value="Pyr_nucl-diS_OxRdtase_dimer"/>
</dbReference>
<dbReference type="GO" id="GO:0050660">
    <property type="term" value="F:flavin adenine dinucleotide binding"/>
    <property type="evidence" value="ECO:0007669"/>
    <property type="project" value="InterPro"/>
</dbReference>
<dbReference type="SUPFAM" id="SSF55424">
    <property type="entry name" value="FAD/NAD-linked reductases, dimerisation (C-terminal) domain"/>
    <property type="match status" value="1"/>
</dbReference>
<dbReference type="GO" id="GO:0005739">
    <property type="term" value="C:mitochondrion"/>
    <property type="evidence" value="ECO:0007669"/>
    <property type="project" value="TreeGrafter"/>
</dbReference>
<accession>K8EYF2</accession>
<evidence type="ECO:0000256" key="14">
    <source>
        <dbReference type="RuleBase" id="RU365040"/>
    </source>
</evidence>
<dbReference type="eggNOG" id="KOG0405">
    <property type="taxonomic scope" value="Eukaryota"/>
</dbReference>
<comment type="subunit">
    <text evidence="2">Homodimer.</text>
</comment>
<dbReference type="SUPFAM" id="SSF51905">
    <property type="entry name" value="FAD/NAD(P)-binding domain"/>
    <property type="match status" value="1"/>
</dbReference>
<dbReference type="InterPro" id="IPR001100">
    <property type="entry name" value="Pyr_nuc-diS_OxRdtase"/>
</dbReference>
<dbReference type="InterPro" id="IPR016156">
    <property type="entry name" value="FAD/NAD-linked_Rdtase_dimer_sf"/>
</dbReference>
<evidence type="ECO:0000256" key="6">
    <source>
        <dbReference type="ARBA" id="ARBA00023002"/>
    </source>
</evidence>
<evidence type="ECO:0000256" key="9">
    <source>
        <dbReference type="ARBA" id="ARBA00049142"/>
    </source>
</evidence>
<dbReference type="InterPro" id="IPR036188">
    <property type="entry name" value="FAD/NAD-bd_sf"/>
</dbReference>
<dbReference type="EC" id="1.8.1.7" evidence="14"/>
<evidence type="ECO:0000256" key="4">
    <source>
        <dbReference type="ARBA" id="ARBA00022827"/>
    </source>
</evidence>
<comment type="function">
    <text evidence="14">Catalyzes the reduction of glutathione disulfide (GSSG) to reduced glutathione (GSH).</text>
</comment>
<dbReference type="InterPro" id="IPR012999">
    <property type="entry name" value="Pyr_OxRdtase_I_AS"/>
</dbReference>
<feature type="active site" description="Proton acceptor" evidence="10">
    <location>
        <position position="504"/>
    </location>
</feature>
<dbReference type="PROSITE" id="PS00076">
    <property type="entry name" value="PYRIDINE_REDOX_1"/>
    <property type="match status" value="1"/>
</dbReference>
<dbReference type="InterPro" id="IPR046952">
    <property type="entry name" value="GSHR/TRXR-like"/>
</dbReference>
<evidence type="ECO:0000256" key="1">
    <source>
        <dbReference type="ARBA" id="ARBA00007532"/>
    </source>
</evidence>
<feature type="binding site" evidence="11">
    <location>
        <begin position="240"/>
        <end position="247"/>
    </location>
    <ligand>
        <name>NAD(+)</name>
        <dbReference type="ChEBI" id="CHEBI:57540"/>
    </ligand>
</feature>
<dbReference type="Gene3D" id="3.50.50.60">
    <property type="entry name" value="FAD/NAD(P)-binding domain"/>
    <property type="match status" value="2"/>
</dbReference>
<feature type="binding site" evidence="11">
    <location>
        <position position="371"/>
    </location>
    <ligand>
        <name>FAD</name>
        <dbReference type="ChEBI" id="CHEBI:57692"/>
    </ligand>
</feature>
<keyword evidence="11" id="KW-0520">NAD</keyword>
<dbReference type="OrthoDB" id="5956163at2759"/>
<evidence type="ECO:0000256" key="12">
    <source>
        <dbReference type="PIRSR" id="PIRSR000350-4"/>
    </source>
</evidence>
<keyword evidence="4 11" id="KW-0274">FAD</keyword>
<dbReference type="GO" id="GO:0045454">
    <property type="term" value="P:cell redox homeostasis"/>
    <property type="evidence" value="ECO:0007669"/>
    <property type="project" value="InterPro"/>
</dbReference>
<dbReference type="InterPro" id="IPR006324">
    <property type="entry name" value="GSHR"/>
</dbReference>
<dbReference type="GeneID" id="19018261"/>
<dbReference type="KEGG" id="bpg:Bathy01g05260"/>
<evidence type="ECO:0000256" key="3">
    <source>
        <dbReference type="ARBA" id="ARBA00022630"/>
    </source>
</evidence>
<dbReference type="GO" id="GO:0050661">
    <property type="term" value="F:NADP binding"/>
    <property type="evidence" value="ECO:0007669"/>
    <property type="project" value="InterPro"/>
</dbReference>
<evidence type="ECO:0000313" key="17">
    <source>
        <dbReference type="EMBL" id="CCO14293.1"/>
    </source>
</evidence>
<dbReference type="Proteomes" id="UP000198341">
    <property type="component" value="Chromosome 1"/>
</dbReference>
<evidence type="ECO:0000256" key="7">
    <source>
        <dbReference type="ARBA" id="ARBA00023157"/>
    </source>
</evidence>
<keyword evidence="11" id="KW-0547">Nucleotide-binding</keyword>
<evidence type="ECO:0000256" key="5">
    <source>
        <dbReference type="ARBA" id="ARBA00022857"/>
    </source>
</evidence>
<reference evidence="17 18" key="1">
    <citation type="submission" date="2011-10" db="EMBL/GenBank/DDBJ databases">
        <authorList>
            <person name="Genoscope - CEA"/>
        </authorList>
    </citation>
    <scope>NUCLEOTIDE SEQUENCE [LARGE SCALE GENOMIC DNA]</scope>
    <source>
        <strain evidence="17 18">RCC 1105</strain>
    </source>
</reference>
<evidence type="ECO:0000256" key="2">
    <source>
        <dbReference type="ARBA" id="ARBA00011738"/>
    </source>
</evidence>